<reference evidence="2" key="2">
    <citation type="journal article" date="2007" name="Science">
        <title>Draft genome sequence of the sexually transmitted pathogen Trichomonas vaginalis.</title>
        <authorList>
            <person name="Carlton J.M."/>
            <person name="Hirt R.P."/>
            <person name="Silva J.C."/>
            <person name="Delcher A.L."/>
            <person name="Schatz M."/>
            <person name="Zhao Q."/>
            <person name="Wortman J.R."/>
            <person name="Bidwell S.L."/>
            <person name="Alsmark U.C.M."/>
            <person name="Besteiro S."/>
            <person name="Sicheritz-Ponten T."/>
            <person name="Noel C.J."/>
            <person name="Dacks J.B."/>
            <person name="Foster P.G."/>
            <person name="Simillion C."/>
            <person name="Van de Peer Y."/>
            <person name="Miranda-Saavedra D."/>
            <person name="Barton G.J."/>
            <person name="Westrop G.D."/>
            <person name="Mueller S."/>
            <person name="Dessi D."/>
            <person name="Fiori P.L."/>
            <person name="Ren Q."/>
            <person name="Paulsen I."/>
            <person name="Zhang H."/>
            <person name="Bastida-Corcuera F.D."/>
            <person name="Simoes-Barbosa A."/>
            <person name="Brown M.T."/>
            <person name="Hayes R.D."/>
            <person name="Mukherjee M."/>
            <person name="Okumura C.Y."/>
            <person name="Schneider R."/>
            <person name="Smith A.J."/>
            <person name="Vanacova S."/>
            <person name="Villalvazo M."/>
            <person name="Haas B.J."/>
            <person name="Pertea M."/>
            <person name="Feldblyum T.V."/>
            <person name="Utterback T.R."/>
            <person name="Shu C.L."/>
            <person name="Osoegawa K."/>
            <person name="de Jong P.J."/>
            <person name="Hrdy I."/>
            <person name="Horvathova L."/>
            <person name="Zubacova Z."/>
            <person name="Dolezal P."/>
            <person name="Malik S.B."/>
            <person name="Logsdon J.M. Jr."/>
            <person name="Henze K."/>
            <person name="Gupta A."/>
            <person name="Wang C.C."/>
            <person name="Dunne R.L."/>
            <person name="Upcroft J.A."/>
            <person name="Upcroft P."/>
            <person name="White O."/>
            <person name="Salzberg S.L."/>
            <person name="Tang P."/>
            <person name="Chiu C.-H."/>
            <person name="Lee Y.-S."/>
            <person name="Embley T.M."/>
            <person name="Coombs G.H."/>
            <person name="Mottram J.C."/>
            <person name="Tachezy J."/>
            <person name="Fraser-Liggett C.M."/>
            <person name="Johnson P.J."/>
        </authorList>
    </citation>
    <scope>NUCLEOTIDE SEQUENCE [LARGE SCALE GENOMIC DNA]</scope>
    <source>
        <strain evidence="2">G3</strain>
    </source>
</reference>
<dbReference type="VEuPathDB" id="TrichDB:TVAGG3_0749490"/>
<dbReference type="VEuPathDB" id="TrichDB:TVAG_588060"/>
<keyword evidence="3" id="KW-1185">Reference proteome</keyword>
<dbReference type="PANTHER" id="PTHR13146">
    <property type="match status" value="1"/>
</dbReference>
<feature type="transmembrane region" description="Helical" evidence="1">
    <location>
        <begin position="21"/>
        <end position="39"/>
    </location>
</feature>
<proteinExistence type="predicted"/>
<dbReference type="PANTHER" id="PTHR13146:SF0">
    <property type="entry name" value="SOLUTE CARRIER FAMILY 35 MEMBER F6"/>
    <property type="match status" value="1"/>
</dbReference>
<evidence type="ECO:0000256" key="1">
    <source>
        <dbReference type="SAM" id="Phobius"/>
    </source>
</evidence>
<accession>A2G971</accession>
<dbReference type="Proteomes" id="UP000001542">
    <property type="component" value="Unassembled WGS sequence"/>
</dbReference>
<feature type="transmembrane region" description="Helical" evidence="1">
    <location>
        <begin position="51"/>
        <end position="72"/>
    </location>
</feature>
<dbReference type="AlphaFoldDB" id="A2G971"/>
<sequence length="99" mass="11410">MMYNWSGILYTKMVSATSRSLVAATVTILVWIIMLILHYTTHHYDESISLWSIMEIFGFILMVTGTSIYNNVMDIGDKIIEKIRLTKSESGDKEEEKEI</sequence>
<evidence type="ECO:0000313" key="3">
    <source>
        <dbReference type="Proteomes" id="UP000001542"/>
    </source>
</evidence>
<name>A2G971_TRIV3</name>
<keyword evidence="1" id="KW-0812">Transmembrane</keyword>
<keyword evidence="1" id="KW-1133">Transmembrane helix</keyword>
<reference evidence="2" key="1">
    <citation type="submission" date="2006-10" db="EMBL/GenBank/DDBJ databases">
        <authorList>
            <person name="Amadeo P."/>
            <person name="Zhao Q."/>
            <person name="Wortman J."/>
            <person name="Fraser-Liggett C."/>
            <person name="Carlton J."/>
        </authorList>
    </citation>
    <scope>NUCLEOTIDE SEQUENCE</scope>
    <source>
        <strain evidence="2">G3</strain>
    </source>
</reference>
<evidence type="ECO:0000313" key="2">
    <source>
        <dbReference type="EMBL" id="EAX86296.1"/>
    </source>
</evidence>
<dbReference type="EMBL" id="DS114684">
    <property type="protein sequence ID" value="EAX86296.1"/>
    <property type="molecule type" value="Genomic_DNA"/>
</dbReference>
<organism evidence="2 3">
    <name type="scientific">Trichomonas vaginalis (strain ATCC PRA-98 / G3)</name>
    <dbReference type="NCBI Taxonomy" id="412133"/>
    <lineage>
        <taxon>Eukaryota</taxon>
        <taxon>Metamonada</taxon>
        <taxon>Parabasalia</taxon>
        <taxon>Trichomonadida</taxon>
        <taxon>Trichomonadidae</taxon>
        <taxon>Trichomonas</taxon>
    </lineage>
</organism>
<gene>
    <name evidence="2" type="ORF">TVAG_588060</name>
</gene>
<dbReference type="KEGG" id="tva:4743940"/>
<dbReference type="RefSeq" id="XP_001299226.1">
    <property type="nucleotide sequence ID" value="XM_001299225.1"/>
</dbReference>
<keyword evidence="1" id="KW-0472">Membrane</keyword>
<dbReference type="OrthoDB" id="29773at2759"/>
<protein>
    <submittedName>
        <fullName evidence="2">Uncharacterized protein</fullName>
    </submittedName>
</protein>
<dbReference type="InParanoid" id="A2G971"/>